<dbReference type="Pfam" id="PF24537">
    <property type="entry name" value="zf-C2H2_fungi"/>
    <property type="match status" value="1"/>
</dbReference>
<dbReference type="Gene3D" id="3.30.160.60">
    <property type="entry name" value="Classic Zinc Finger"/>
    <property type="match status" value="1"/>
</dbReference>
<feature type="region of interest" description="Disordered" evidence="2">
    <location>
        <begin position="124"/>
        <end position="216"/>
    </location>
</feature>
<feature type="compositionally biased region" description="Polar residues" evidence="2">
    <location>
        <begin position="1"/>
        <end position="10"/>
    </location>
</feature>
<evidence type="ECO:0000259" key="3">
    <source>
        <dbReference type="PROSITE" id="PS50157"/>
    </source>
</evidence>
<dbReference type="AlphaFoldDB" id="A0A2B7YQ12"/>
<feature type="compositionally biased region" description="Basic and acidic residues" evidence="2">
    <location>
        <begin position="292"/>
        <end position="312"/>
    </location>
</feature>
<feature type="compositionally biased region" description="Low complexity" evidence="2">
    <location>
        <begin position="28"/>
        <end position="54"/>
    </location>
</feature>
<feature type="region of interest" description="Disordered" evidence="2">
    <location>
        <begin position="235"/>
        <end position="403"/>
    </location>
</feature>
<feature type="compositionally biased region" description="Polar residues" evidence="2">
    <location>
        <begin position="253"/>
        <end position="271"/>
    </location>
</feature>
<feature type="compositionally biased region" description="Low complexity" evidence="2">
    <location>
        <begin position="151"/>
        <end position="173"/>
    </location>
</feature>
<dbReference type="InterPro" id="IPR013087">
    <property type="entry name" value="Znf_C2H2_type"/>
</dbReference>
<dbReference type="Proteomes" id="UP000224634">
    <property type="component" value="Unassembled WGS sequence"/>
</dbReference>
<protein>
    <recommendedName>
        <fullName evidence="3">C2H2-type domain-containing protein</fullName>
    </recommendedName>
</protein>
<feature type="compositionally biased region" description="Polar residues" evidence="2">
    <location>
        <begin position="313"/>
        <end position="322"/>
    </location>
</feature>
<dbReference type="PROSITE" id="PS50157">
    <property type="entry name" value="ZINC_FINGER_C2H2_2"/>
    <property type="match status" value="1"/>
</dbReference>
<evidence type="ECO:0000256" key="2">
    <source>
        <dbReference type="SAM" id="MobiDB-lite"/>
    </source>
</evidence>
<dbReference type="SMART" id="SM00355">
    <property type="entry name" value="ZnF_C2H2"/>
    <property type="match status" value="2"/>
</dbReference>
<feature type="compositionally biased region" description="Basic and acidic residues" evidence="2">
    <location>
        <begin position="183"/>
        <end position="195"/>
    </location>
</feature>
<dbReference type="PROSITE" id="PS00028">
    <property type="entry name" value="ZINC_FINGER_C2H2_1"/>
    <property type="match status" value="1"/>
</dbReference>
<dbReference type="OrthoDB" id="3524154at2759"/>
<dbReference type="STRING" id="1447883.A0A2B7YQ12"/>
<organism evidence="4 5">
    <name type="scientific">Polytolypa hystricis (strain UAMH7299)</name>
    <dbReference type="NCBI Taxonomy" id="1447883"/>
    <lineage>
        <taxon>Eukaryota</taxon>
        <taxon>Fungi</taxon>
        <taxon>Dikarya</taxon>
        <taxon>Ascomycota</taxon>
        <taxon>Pezizomycotina</taxon>
        <taxon>Eurotiomycetes</taxon>
        <taxon>Eurotiomycetidae</taxon>
        <taxon>Onygenales</taxon>
        <taxon>Onygenales incertae sedis</taxon>
        <taxon>Polytolypa</taxon>
    </lineage>
</organism>
<feature type="compositionally biased region" description="Pro residues" evidence="2">
    <location>
        <begin position="55"/>
        <end position="64"/>
    </location>
</feature>
<feature type="domain" description="C2H2-type" evidence="3">
    <location>
        <begin position="552"/>
        <end position="580"/>
    </location>
</feature>
<accession>A0A2B7YQ12</accession>
<dbReference type="GO" id="GO:0008270">
    <property type="term" value="F:zinc ion binding"/>
    <property type="evidence" value="ECO:0007669"/>
    <property type="project" value="UniProtKB-KW"/>
</dbReference>
<dbReference type="InterPro" id="IPR057026">
    <property type="entry name" value="Znf-C2H2_ascomycetes"/>
</dbReference>
<feature type="compositionally biased region" description="Polar residues" evidence="2">
    <location>
        <begin position="125"/>
        <end position="140"/>
    </location>
</feature>
<dbReference type="SUPFAM" id="SSF57667">
    <property type="entry name" value="beta-beta-alpha zinc fingers"/>
    <property type="match status" value="1"/>
</dbReference>
<keyword evidence="1" id="KW-0479">Metal-binding</keyword>
<feature type="compositionally biased region" description="Basic and acidic residues" evidence="2">
    <location>
        <begin position="339"/>
        <end position="352"/>
    </location>
</feature>
<feature type="compositionally biased region" description="Polar residues" evidence="2">
    <location>
        <begin position="432"/>
        <end position="452"/>
    </location>
</feature>
<evidence type="ECO:0000313" key="5">
    <source>
        <dbReference type="Proteomes" id="UP000224634"/>
    </source>
</evidence>
<reference evidence="4 5" key="1">
    <citation type="submission" date="2017-10" db="EMBL/GenBank/DDBJ databases">
        <title>Comparative genomics in systemic dimorphic fungi from Ajellomycetaceae.</title>
        <authorList>
            <person name="Munoz J.F."/>
            <person name="Mcewen J.G."/>
            <person name="Clay O.K."/>
            <person name="Cuomo C.A."/>
        </authorList>
    </citation>
    <scope>NUCLEOTIDE SEQUENCE [LARGE SCALE GENOMIC DNA]</scope>
    <source>
        <strain evidence="4 5">UAMH7299</strain>
    </source>
</reference>
<gene>
    <name evidence="4" type="ORF">AJ80_03017</name>
</gene>
<dbReference type="InterPro" id="IPR036236">
    <property type="entry name" value="Znf_C2H2_sf"/>
</dbReference>
<keyword evidence="1" id="KW-0863">Zinc-finger</keyword>
<dbReference type="EMBL" id="PDNA01000031">
    <property type="protein sequence ID" value="PGH22968.1"/>
    <property type="molecule type" value="Genomic_DNA"/>
</dbReference>
<evidence type="ECO:0000256" key="1">
    <source>
        <dbReference type="PROSITE-ProRule" id="PRU00042"/>
    </source>
</evidence>
<keyword evidence="1" id="KW-0862">Zinc</keyword>
<feature type="region of interest" description="Disordered" evidence="2">
    <location>
        <begin position="1"/>
        <end position="71"/>
    </location>
</feature>
<comment type="caution">
    <text evidence="4">The sequence shown here is derived from an EMBL/GenBank/DDBJ whole genome shotgun (WGS) entry which is preliminary data.</text>
</comment>
<sequence length="734" mass="79828">MDNSHVTSPPSIRVYDFNSNHHRRRSSSKSSTSSVSAQSFSSRAPMAIPNANEPLAPPPLPPPRYIEDLANGHDSGWKWGNSFHEAEFGKTTLAPIKPSSSLLGGSHTRPELARRHETFRLDTEATLQDSMSTNNSSNRPSPDAADRMGFSLSPSTGPSLSSPLASGLPSPLLQGEKPLSQKSVERSCNEYDKRVLSKIGKPGSPPRSVSSLGSSLGGRDFGTLPFHFKSRNTLPGLTISDGALSPRDAGPRWSNTTTPQSAGISPGTRSGWSDYVSYRSPSVDSIAPPPSEYDHYNQARDRRTGVGAHEESSLASRSNRGSYDQAVFPDSDIDFPMDETNHARHRNVEDRTLPPFGSMSPLSRQGMKRRASSPPREAAPDELHILRTSTSNGDLNQRRTSGFPFNDCVSPGARYNPHHGSVSSASSMSFRTNSYASSTGHSIGASSMSSFDRPSPGGISPTSELDHSYDKGVISPGSHKSNTASRARMHRDSVDAKGAGTTRDITTHSVLAVSKSAASRMGRSYICKCCPKKAKKFDTIEELRAHEMEKQYTCHFCSKRFKNKNEAERHQNSLHLRRHSWSCAALSGYEAVFHPSSSPTCQTPTGPSHDTCGYCGVEFTNYPRPEWDQRIDHLTTVHKFGECNQAKKFYRADHFRQHLKHSHAGASGKWTNILENACMKEEPPADIGLASIGEHGGRDSEDGVSGDGMSADNVIGAMTASLTSHTIDEVMEES</sequence>
<keyword evidence="5" id="KW-1185">Reference proteome</keyword>
<feature type="compositionally biased region" description="Polar residues" evidence="2">
    <location>
        <begin position="387"/>
        <end position="400"/>
    </location>
</feature>
<name>A0A2B7YQ12_POLH7</name>
<proteinExistence type="predicted"/>
<evidence type="ECO:0000313" key="4">
    <source>
        <dbReference type="EMBL" id="PGH22968.1"/>
    </source>
</evidence>
<feature type="region of interest" description="Disordered" evidence="2">
    <location>
        <begin position="432"/>
        <end position="501"/>
    </location>
</feature>